<dbReference type="Gene3D" id="2.130.10.10">
    <property type="entry name" value="YVTN repeat-like/Quinoprotein amine dehydrogenase"/>
    <property type="match status" value="1"/>
</dbReference>
<dbReference type="Proteomes" id="UP000193648">
    <property type="component" value="Unassembled WGS sequence"/>
</dbReference>
<reference evidence="3 4" key="1">
    <citation type="submission" date="2016-07" db="EMBL/GenBank/DDBJ databases">
        <title>Pervasive Adenine N6-methylation of Active Genes in Fungi.</title>
        <authorList>
            <consortium name="DOE Joint Genome Institute"/>
            <person name="Mondo S.J."/>
            <person name="Dannebaum R.O."/>
            <person name="Kuo R.C."/>
            <person name="Labutti K."/>
            <person name="Haridas S."/>
            <person name="Kuo A."/>
            <person name="Salamov A."/>
            <person name="Ahrendt S.R."/>
            <person name="Lipzen A."/>
            <person name="Sullivan W."/>
            <person name="Andreopoulos W.B."/>
            <person name="Clum A."/>
            <person name="Lindquist E."/>
            <person name="Daum C."/>
            <person name="Ramamoorthy G.K."/>
            <person name="Gryganskyi A."/>
            <person name="Culley D."/>
            <person name="Magnuson J.K."/>
            <person name="James T.Y."/>
            <person name="O'Malley M.A."/>
            <person name="Stajich J.E."/>
            <person name="Spatafora J.W."/>
            <person name="Visel A."/>
            <person name="Grigoriev I.V."/>
        </authorList>
    </citation>
    <scope>NUCLEOTIDE SEQUENCE [LARGE SCALE GENOMIC DNA]</scope>
    <source>
        <strain evidence="3 4">NRRL 3116</strain>
    </source>
</reference>
<dbReference type="EMBL" id="MCFF01000015">
    <property type="protein sequence ID" value="ORZ18321.1"/>
    <property type="molecule type" value="Genomic_DNA"/>
</dbReference>
<dbReference type="PANTHER" id="PTHR47232:SF1">
    <property type="entry name" value="TRANSDUCIN FAMILY PROTEIN _ WD-40 REPEAT FAMILY PROTEIN"/>
    <property type="match status" value="1"/>
</dbReference>
<feature type="repeat" description="WD" evidence="1">
    <location>
        <begin position="312"/>
        <end position="334"/>
    </location>
</feature>
<proteinExistence type="predicted"/>
<comment type="caution">
    <text evidence="3">The sequence shown here is derived from an EMBL/GenBank/DDBJ whole genome shotgun (WGS) entry which is preliminary data.</text>
</comment>
<dbReference type="RefSeq" id="XP_021882116.1">
    <property type="nucleotide sequence ID" value="XM_022023914.1"/>
</dbReference>
<dbReference type="AlphaFoldDB" id="A0A1Y2GPW4"/>
<protein>
    <submittedName>
        <fullName evidence="3">WD40-repeat-containing domain protein</fullName>
    </submittedName>
</protein>
<dbReference type="InterPro" id="IPR036322">
    <property type="entry name" value="WD40_repeat_dom_sf"/>
</dbReference>
<feature type="compositionally biased region" description="Polar residues" evidence="2">
    <location>
        <begin position="205"/>
        <end position="220"/>
    </location>
</feature>
<feature type="compositionally biased region" description="Basic and acidic residues" evidence="2">
    <location>
        <begin position="245"/>
        <end position="265"/>
    </location>
</feature>
<gene>
    <name evidence="3" type="ORF">BCR41DRAFT_352191</name>
</gene>
<feature type="region of interest" description="Disordered" evidence="2">
    <location>
        <begin position="170"/>
        <end position="265"/>
    </location>
</feature>
<dbReference type="InParanoid" id="A0A1Y2GPW4"/>
<dbReference type="InterPro" id="IPR015943">
    <property type="entry name" value="WD40/YVTN_repeat-like_dom_sf"/>
</dbReference>
<dbReference type="SMART" id="SM00320">
    <property type="entry name" value="WD40"/>
    <property type="match status" value="4"/>
</dbReference>
<feature type="compositionally biased region" description="Low complexity" evidence="2">
    <location>
        <begin position="23"/>
        <end position="39"/>
    </location>
</feature>
<feature type="compositionally biased region" description="Polar residues" evidence="2">
    <location>
        <begin position="41"/>
        <end position="54"/>
    </location>
</feature>
<feature type="compositionally biased region" description="Polar residues" evidence="2">
    <location>
        <begin position="181"/>
        <end position="198"/>
    </location>
</feature>
<dbReference type="OrthoDB" id="1897642at2759"/>
<accession>A0A1Y2GPW4</accession>
<feature type="compositionally biased region" description="Low complexity" evidence="2">
    <location>
        <begin position="94"/>
        <end position="104"/>
    </location>
</feature>
<dbReference type="InterPro" id="IPR001680">
    <property type="entry name" value="WD40_rpt"/>
</dbReference>
<feature type="region of interest" description="Disordered" evidence="2">
    <location>
        <begin position="1"/>
        <end position="115"/>
    </location>
</feature>
<keyword evidence="4" id="KW-1185">Reference proteome</keyword>
<dbReference type="STRING" id="64571.A0A1Y2GPW4"/>
<dbReference type="SUPFAM" id="SSF50978">
    <property type="entry name" value="WD40 repeat-like"/>
    <property type="match status" value="1"/>
</dbReference>
<evidence type="ECO:0000256" key="2">
    <source>
        <dbReference type="SAM" id="MobiDB-lite"/>
    </source>
</evidence>
<dbReference type="PANTHER" id="PTHR47232">
    <property type="entry name" value="TRANSDUCIN FAMILY PROTEIN / WD-40 REPEAT FAMILY PROTEIN"/>
    <property type="match status" value="1"/>
</dbReference>
<sequence length="643" mass="71641">MDGKPLIPLSLLATSVFQRDRNPPSSSSSTSTQVPAPASTQPPVSTQATTSATPSEMMPQRGEDSRQKRPRSSQSPDLSRRLRKKSTKEEDSSSAESTSDSESSSSEDSDHEQLQTTNASALKMHGVIHDLMLELERTRTKHAKYSDKVKTSSKKIRDLSRKLERRFRHMSEHTLVASPGSDRTSLTRRPSIPNSNDRVTLASFVRNTVSMTTTKRTQGLPQPPSPSRSAQSHREQTQRPVFSTSDRDRVPKREHSTAGPSLHDDRIRIAASNVVETFTNIHADIRNKAFARKPRNMVMHSSIAGADMEEVMVANSLDGSIQFWDLENRHLISTIPRSHLNQPWCEDMCWVGQNTLAIASAHKEGVPLQHQLALVHVEKAKPYRSALGMSATSISWTIQPLRESPHDGSRGGIVCVSSLIEDMNGMSLVTAGVDKQIVKWQFASQYTDGNRTPIQQSPLHNKHTSTIQALCYASQSNVLYSGGCDCRVIGFDMVRSEIVVEYKNKDGRINSILQNPVDPNLFLISQATTHNQLLLHDTRVRFETPVLEFGFDSADRLSKQILPSWHPAGAIVSSGMQIESKINIWDIRWKDVHRGAGQSIDVHEKRVFKAAFHPKRSLMTSMSSDGSLGFIDFRLNPDTVVHQ</sequence>
<name>A0A1Y2GPW4_9FUNG</name>
<evidence type="ECO:0000313" key="3">
    <source>
        <dbReference type="EMBL" id="ORZ18321.1"/>
    </source>
</evidence>
<evidence type="ECO:0000313" key="4">
    <source>
        <dbReference type="Proteomes" id="UP000193648"/>
    </source>
</evidence>
<evidence type="ECO:0000256" key="1">
    <source>
        <dbReference type="PROSITE-ProRule" id="PRU00221"/>
    </source>
</evidence>
<keyword evidence="1" id="KW-0853">WD repeat</keyword>
<dbReference type="PROSITE" id="PS50082">
    <property type="entry name" value="WD_REPEATS_2"/>
    <property type="match status" value="1"/>
</dbReference>
<organism evidence="3 4">
    <name type="scientific">Lobosporangium transversale</name>
    <dbReference type="NCBI Taxonomy" id="64571"/>
    <lineage>
        <taxon>Eukaryota</taxon>
        <taxon>Fungi</taxon>
        <taxon>Fungi incertae sedis</taxon>
        <taxon>Mucoromycota</taxon>
        <taxon>Mortierellomycotina</taxon>
        <taxon>Mortierellomycetes</taxon>
        <taxon>Mortierellales</taxon>
        <taxon>Mortierellaceae</taxon>
        <taxon>Lobosporangium</taxon>
    </lineage>
</organism>
<dbReference type="GeneID" id="33565758"/>